<accession>A0A644WLX6</accession>
<reference evidence="1" key="1">
    <citation type="submission" date="2019-08" db="EMBL/GenBank/DDBJ databases">
        <authorList>
            <person name="Kucharzyk K."/>
            <person name="Murdoch R.W."/>
            <person name="Higgins S."/>
            <person name="Loffler F."/>
        </authorList>
    </citation>
    <scope>NUCLEOTIDE SEQUENCE</scope>
</reference>
<gene>
    <name evidence="1" type="ORF">SDC9_49499</name>
</gene>
<sequence length="223" mass="24597">MCRELRHDGAEAAVAECCGVRRRCGERAHRIEAGLVAVQENSNGHHVEHEGGQVVGAFVLSTGHGRADHEVVLVGGRRKRQGIGCDEDRKGARLQRLGGRPDGLRGSSVERDLGDRRGVGVIPRVVGVSQRRPWFNAVQGYSPELLSLGRQWAVVNRVLEVLNDGANPLRHDRLLRLRVGAQVEVGHLFRKLHGPPAVDQNLVHRQDEPRGATFDAYLVYYQG</sequence>
<organism evidence="1">
    <name type="scientific">bioreactor metagenome</name>
    <dbReference type="NCBI Taxonomy" id="1076179"/>
    <lineage>
        <taxon>unclassified sequences</taxon>
        <taxon>metagenomes</taxon>
        <taxon>ecological metagenomes</taxon>
    </lineage>
</organism>
<dbReference type="EMBL" id="VSSQ01000935">
    <property type="protein sequence ID" value="MPM03234.1"/>
    <property type="molecule type" value="Genomic_DNA"/>
</dbReference>
<evidence type="ECO:0000313" key="1">
    <source>
        <dbReference type="EMBL" id="MPM03234.1"/>
    </source>
</evidence>
<dbReference type="AlphaFoldDB" id="A0A644WLX6"/>
<name>A0A644WLX6_9ZZZZ</name>
<comment type="caution">
    <text evidence="1">The sequence shown here is derived from an EMBL/GenBank/DDBJ whole genome shotgun (WGS) entry which is preliminary data.</text>
</comment>
<proteinExistence type="predicted"/>
<protein>
    <submittedName>
        <fullName evidence="1">Uncharacterized protein</fullName>
    </submittedName>
</protein>